<keyword evidence="7 16" id="KW-0479">Metal-binding</keyword>
<dbReference type="Gene3D" id="2.60.40.420">
    <property type="entry name" value="Cupredoxins - blue copper proteins"/>
    <property type="match status" value="1"/>
</dbReference>
<dbReference type="InterPro" id="IPR014222">
    <property type="entry name" value="Cyt_c_oxidase_su2"/>
</dbReference>
<proteinExistence type="inferred from homology"/>
<gene>
    <name evidence="23" type="primary">coxB</name>
    <name evidence="23" type="ORF">DNH61_15610</name>
</gene>
<evidence type="ECO:0000256" key="5">
    <source>
        <dbReference type="ARBA" id="ARBA00022660"/>
    </source>
</evidence>
<evidence type="ECO:0000259" key="21">
    <source>
        <dbReference type="PROSITE" id="PS50999"/>
    </source>
</evidence>
<dbReference type="Proteomes" id="UP000249522">
    <property type="component" value="Unassembled WGS sequence"/>
</dbReference>
<dbReference type="GO" id="GO:0042773">
    <property type="term" value="P:ATP synthesis coupled electron transport"/>
    <property type="evidence" value="ECO:0007669"/>
    <property type="project" value="TreeGrafter"/>
</dbReference>
<feature type="domain" description="Cytochrome c" evidence="22">
    <location>
        <begin position="246"/>
        <end position="344"/>
    </location>
</feature>
<comment type="function">
    <text evidence="14 18">Subunits I and II form the functional core of the enzyme complex. Electrons originating in cytochrome c are transferred via heme a and Cu(A) to the binuclear center formed by heme a3 and Cu(B).</text>
</comment>
<keyword evidence="12 18" id="KW-0186">Copper</keyword>
<dbReference type="PROSITE" id="PS51257">
    <property type="entry name" value="PROKAR_LIPOPROTEIN"/>
    <property type="match status" value="1"/>
</dbReference>
<name>A0A2W1LA98_9BACL</name>
<evidence type="ECO:0000256" key="6">
    <source>
        <dbReference type="ARBA" id="ARBA00022692"/>
    </source>
</evidence>
<evidence type="ECO:0000256" key="3">
    <source>
        <dbReference type="ARBA" id="ARBA00022448"/>
    </source>
</evidence>
<evidence type="ECO:0000256" key="2">
    <source>
        <dbReference type="ARBA" id="ARBA00007866"/>
    </source>
</evidence>
<dbReference type="InterPro" id="IPR008972">
    <property type="entry name" value="Cupredoxin"/>
</dbReference>
<evidence type="ECO:0000256" key="18">
    <source>
        <dbReference type="RuleBase" id="RU004024"/>
    </source>
</evidence>
<keyword evidence="8" id="KW-1278">Translocase</keyword>
<dbReference type="PRINTS" id="PR01166">
    <property type="entry name" value="CYCOXIDASEII"/>
</dbReference>
<dbReference type="RefSeq" id="WP_111147608.1">
    <property type="nucleotide sequence ID" value="NZ_QKRB01000046.1"/>
</dbReference>
<comment type="subcellular location">
    <subcellularLocation>
        <location evidence="17">Cell membrane</location>
        <topology evidence="17">Multi-pass membrane protein</topology>
    </subcellularLocation>
    <subcellularLocation>
        <location evidence="1">Membrane</location>
        <topology evidence="1">Multi-pass membrane protein</topology>
    </subcellularLocation>
</comment>
<evidence type="ECO:0000256" key="15">
    <source>
        <dbReference type="ARBA" id="ARBA00047816"/>
    </source>
</evidence>
<keyword evidence="10 19" id="KW-1133">Transmembrane helix</keyword>
<keyword evidence="13 19" id="KW-0472">Membrane</keyword>
<keyword evidence="24" id="KW-1185">Reference proteome</keyword>
<dbReference type="PROSITE" id="PS00078">
    <property type="entry name" value="COX2"/>
    <property type="match status" value="1"/>
</dbReference>
<dbReference type="Gene3D" id="1.10.287.90">
    <property type="match status" value="1"/>
</dbReference>
<evidence type="ECO:0000313" key="24">
    <source>
        <dbReference type="Proteomes" id="UP000249522"/>
    </source>
</evidence>
<dbReference type="EC" id="7.1.1.9" evidence="18"/>
<evidence type="ECO:0000256" key="9">
    <source>
        <dbReference type="ARBA" id="ARBA00022982"/>
    </source>
</evidence>
<dbReference type="PANTHER" id="PTHR22888:SF10">
    <property type="entry name" value="CYTOCHROME C OXIDASE SUBUNIT 2"/>
    <property type="match status" value="1"/>
</dbReference>
<dbReference type="PROSITE" id="PS50857">
    <property type="entry name" value="COX2_CUA"/>
    <property type="match status" value="1"/>
</dbReference>
<dbReference type="Pfam" id="PF02790">
    <property type="entry name" value="COX2_TM"/>
    <property type="match status" value="1"/>
</dbReference>
<evidence type="ECO:0000256" key="10">
    <source>
        <dbReference type="ARBA" id="ARBA00022989"/>
    </source>
</evidence>
<evidence type="ECO:0000256" key="12">
    <source>
        <dbReference type="ARBA" id="ARBA00023008"/>
    </source>
</evidence>
<dbReference type="GO" id="GO:0020037">
    <property type="term" value="F:heme binding"/>
    <property type="evidence" value="ECO:0007669"/>
    <property type="project" value="InterPro"/>
</dbReference>
<evidence type="ECO:0000256" key="8">
    <source>
        <dbReference type="ARBA" id="ARBA00022967"/>
    </source>
</evidence>
<feature type="domain" description="Cytochrome oxidase subunit II transmembrane region profile" evidence="21">
    <location>
        <begin position="24"/>
        <end position="121"/>
    </location>
</feature>
<keyword evidence="9 17" id="KW-0249">Electron transport</keyword>
<dbReference type="InterPro" id="IPR045187">
    <property type="entry name" value="CcO_II"/>
</dbReference>
<dbReference type="PROSITE" id="PS51007">
    <property type="entry name" value="CYTC"/>
    <property type="match status" value="1"/>
</dbReference>
<dbReference type="NCBIfam" id="TIGR02866">
    <property type="entry name" value="CoxB"/>
    <property type="match status" value="1"/>
</dbReference>
<dbReference type="InterPro" id="IPR036257">
    <property type="entry name" value="Cyt_c_oxidase_su2_TM_sf"/>
</dbReference>
<sequence>MMKRWHVLKRLLPLLAGVALLLSACGRADLSALNPQGPVAQSQYDLMKLSISIMILVVVVVFAIAFYVLIRFRRRPGNDKIPVQVEGNHKLEIIWTVIPLILLVILGIPTIQTVFALAEDYSRDENAVVVKVTAHLYWWEFEYPQHGVVTAQELVIPTNAKIAIEAKTADVLHSFWIPALAGKIDTNPGGNVNRMFFEAPKPGIYYGKCAELCGPSHALMDFKVKAVEPASFENWVNAMKAPAQLPSDPAIAEVFENKCLSCHAVGELGGPAFPNLTGMGSRESVAGILLNTEEPKYENEGSTYENLYRWIQDPQAIKPGNAMPKVDLTEEELEGISRYLAELKLEGFNPAELEGNSVTNDDQEKQQ</sequence>
<dbReference type="InterPro" id="IPR002429">
    <property type="entry name" value="CcO_II-like_C"/>
</dbReference>
<dbReference type="InterPro" id="IPR001505">
    <property type="entry name" value="Copper_CuA"/>
</dbReference>
<feature type="domain" description="Cytochrome oxidase subunit II copper A binding" evidence="20">
    <location>
        <begin position="125"/>
        <end position="238"/>
    </location>
</feature>
<evidence type="ECO:0000259" key="22">
    <source>
        <dbReference type="PROSITE" id="PS51007"/>
    </source>
</evidence>
<evidence type="ECO:0000256" key="4">
    <source>
        <dbReference type="ARBA" id="ARBA00022617"/>
    </source>
</evidence>
<dbReference type="InterPro" id="IPR034236">
    <property type="entry name" value="CuRO_CcO_Caa3_II"/>
</dbReference>
<keyword evidence="3 17" id="KW-0813">Transport</keyword>
<dbReference type="OrthoDB" id="9781261at2"/>
<dbReference type="PANTHER" id="PTHR22888">
    <property type="entry name" value="CYTOCHROME C OXIDASE, SUBUNIT II"/>
    <property type="match status" value="1"/>
</dbReference>
<evidence type="ECO:0000256" key="17">
    <source>
        <dbReference type="RuleBase" id="RU000456"/>
    </source>
</evidence>
<feature type="transmembrane region" description="Helical" evidence="19">
    <location>
        <begin position="51"/>
        <end position="72"/>
    </location>
</feature>
<keyword evidence="5 17" id="KW-0679">Respiratory chain</keyword>
<keyword evidence="11 16" id="KW-0408">Iron</keyword>
<keyword evidence="6 17" id="KW-0812">Transmembrane</keyword>
<evidence type="ECO:0000256" key="16">
    <source>
        <dbReference type="PROSITE-ProRule" id="PRU00433"/>
    </source>
</evidence>
<evidence type="ECO:0000256" key="1">
    <source>
        <dbReference type="ARBA" id="ARBA00004141"/>
    </source>
</evidence>
<dbReference type="GO" id="GO:0004129">
    <property type="term" value="F:cytochrome-c oxidase activity"/>
    <property type="evidence" value="ECO:0007669"/>
    <property type="project" value="UniProtKB-EC"/>
</dbReference>
<dbReference type="SUPFAM" id="SSF46626">
    <property type="entry name" value="Cytochrome c"/>
    <property type="match status" value="1"/>
</dbReference>
<dbReference type="InterPro" id="IPR009056">
    <property type="entry name" value="Cyt_c-like_dom"/>
</dbReference>
<accession>A0A2W1LA98</accession>
<dbReference type="SUPFAM" id="SSF49503">
    <property type="entry name" value="Cupredoxins"/>
    <property type="match status" value="1"/>
</dbReference>
<comment type="similarity">
    <text evidence="2 17">Belongs to the cytochrome c oxidase subunit 2 family.</text>
</comment>
<evidence type="ECO:0000256" key="13">
    <source>
        <dbReference type="ARBA" id="ARBA00023136"/>
    </source>
</evidence>
<evidence type="ECO:0000313" key="23">
    <source>
        <dbReference type="EMBL" id="PZD95060.1"/>
    </source>
</evidence>
<comment type="cofactor">
    <cofactor evidence="18">
        <name>Cu cation</name>
        <dbReference type="ChEBI" id="CHEBI:23378"/>
    </cofactor>
    <text evidence="18">Binds a copper A center.</text>
</comment>
<dbReference type="Pfam" id="PF00034">
    <property type="entry name" value="Cytochrom_C"/>
    <property type="match status" value="1"/>
</dbReference>
<dbReference type="EMBL" id="QKRB01000046">
    <property type="protein sequence ID" value="PZD95060.1"/>
    <property type="molecule type" value="Genomic_DNA"/>
</dbReference>
<evidence type="ECO:0000256" key="19">
    <source>
        <dbReference type="SAM" id="Phobius"/>
    </source>
</evidence>
<dbReference type="CDD" id="cd04213">
    <property type="entry name" value="CuRO_CcO_Caa3_II"/>
    <property type="match status" value="1"/>
</dbReference>
<keyword evidence="4 16" id="KW-0349">Heme</keyword>
<dbReference type="GO" id="GO:0005507">
    <property type="term" value="F:copper ion binding"/>
    <property type="evidence" value="ECO:0007669"/>
    <property type="project" value="InterPro"/>
</dbReference>
<dbReference type="InterPro" id="IPR036909">
    <property type="entry name" value="Cyt_c-like_dom_sf"/>
</dbReference>
<organism evidence="23 24">
    <name type="scientific">Paenibacillus sambharensis</name>
    <dbReference type="NCBI Taxonomy" id="1803190"/>
    <lineage>
        <taxon>Bacteria</taxon>
        <taxon>Bacillati</taxon>
        <taxon>Bacillota</taxon>
        <taxon>Bacilli</taxon>
        <taxon>Bacillales</taxon>
        <taxon>Paenibacillaceae</taxon>
        <taxon>Paenibacillus</taxon>
    </lineage>
</organism>
<comment type="caution">
    <text evidence="23">The sequence shown here is derived from an EMBL/GenBank/DDBJ whole genome shotgun (WGS) entry which is preliminary data.</text>
</comment>
<reference evidence="23 24" key="1">
    <citation type="submission" date="2018-06" db="EMBL/GenBank/DDBJ databases">
        <title>Paenibacillus imtechensis sp. nov.</title>
        <authorList>
            <person name="Pinnaka A.K."/>
            <person name="Singh H."/>
            <person name="Kaur M."/>
        </authorList>
    </citation>
    <scope>NUCLEOTIDE SEQUENCE [LARGE SCALE GENOMIC DNA]</scope>
    <source>
        <strain evidence="23 24">SMB1</strain>
    </source>
</reference>
<dbReference type="Pfam" id="PF00116">
    <property type="entry name" value="COX2"/>
    <property type="match status" value="1"/>
</dbReference>
<dbReference type="AlphaFoldDB" id="A0A2W1LA98"/>
<dbReference type="GO" id="GO:0016491">
    <property type="term" value="F:oxidoreductase activity"/>
    <property type="evidence" value="ECO:0007669"/>
    <property type="project" value="InterPro"/>
</dbReference>
<dbReference type="PROSITE" id="PS50999">
    <property type="entry name" value="COX2_TM"/>
    <property type="match status" value="1"/>
</dbReference>
<evidence type="ECO:0000256" key="14">
    <source>
        <dbReference type="ARBA" id="ARBA00024688"/>
    </source>
</evidence>
<comment type="catalytic activity">
    <reaction evidence="15 18">
        <text>4 Fe(II)-[cytochrome c] + O2 + 8 H(+)(in) = 4 Fe(III)-[cytochrome c] + 2 H2O + 4 H(+)(out)</text>
        <dbReference type="Rhea" id="RHEA:11436"/>
        <dbReference type="Rhea" id="RHEA-COMP:10350"/>
        <dbReference type="Rhea" id="RHEA-COMP:14399"/>
        <dbReference type="ChEBI" id="CHEBI:15377"/>
        <dbReference type="ChEBI" id="CHEBI:15378"/>
        <dbReference type="ChEBI" id="CHEBI:15379"/>
        <dbReference type="ChEBI" id="CHEBI:29033"/>
        <dbReference type="ChEBI" id="CHEBI:29034"/>
        <dbReference type="EC" id="7.1.1.9"/>
    </reaction>
</comment>
<dbReference type="SUPFAM" id="SSF81464">
    <property type="entry name" value="Cytochrome c oxidase subunit II-like, transmembrane region"/>
    <property type="match status" value="1"/>
</dbReference>
<evidence type="ECO:0000259" key="20">
    <source>
        <dbReference type="PROSITE" id="PS50857"/>
    </source>
</evidence>
<protein>
    <recommendedName>
        <fullName evidence="18">Cytochrome c oxidase subunit 2</fullName>
        <ecNumber evidence="18">7.1.1.9</ecNumber>
    </recommendedName>
</protein>
<evidence type="ECO:0000256" key="7">
    <source>
        <dbReference type="ARBA" id="ARBA00022723"/>
    </source>
</evidence>
<dbReference type="GO" id="GO:0005886">
    <property type="term" value="C:plasma membrane"/>
    <property type="evidence" value="ECO:0007669"/>
    <property type="project" value="UniProtKB-SubCell"/>
</dbReference>
<dbReference type="InterPro" id="IPR011759">
    <property type="entry name" value="Cyt_c_oxidase_su2_TM_dom"/>
</dbReference>
<evidence type="ECO:0000256" key="11">
    <source>
        <dbReference type="ARBA" id="ARBA00023004"/>
    </source>
</evidence>
<feature type="transmembrane region" description="Helical" evidence="19">
    <location>
        <begin position="93"/>
        <end position="118"/>
    </location>
</feature>